<name>A0A8S3FAI8_9BILA</name>
<dbReference type="EMBL" id="CAJOBI010255663">
    <property type="protein sequence ID" value="CAF5112673.1"/>
    <property type="molecule type" value="Genomic_DNA"/>
</dbReference>
<gene>
    <name evidence="1" type="ORF">SMN809_LOCUS62170</name>
</gene>
<dbReference type="AlphaFoldDB" id="A0A8S3FAI8"/>
<evidence type="ECO:0000313" key="1">
    <source>
        <dbReference type="EMBL" id="CAF5112673.1"/>
    </source>
</evidence>
<proteinExistence type="predicted"/>
<comment type="caution">
    <text evidence="1">The sequence shown here is derived from an EMBL/GenBank/DDBJ whole genome shotgun (WGS) entry which is preliminary data.</text>
</comment>
<feature type="non-terminal residue" evidence="1">
    <location>
        <position position="86"/>
    </location>
</feature>
<accession>A0A8S3FAI8</accession>
<protein>
    <submittedName>
        <fullName evidence="1">Uncharacterized protein</fullName>
    </submittedName>
</protein>
<evidence type="ECO:0000313" key="2">
    <source>
        <dbReference type="Proteomes" id="UP000676336"/>
    </source>
</evidence>
<organism evidence="1 2">
    <name type="scientific">Rotaria magnacalcarata</name>
    <dbReference type="NCBI Taxonomy" id="392030"/>
    <lineage>
        <taxon>Eukaryota</taxon>
        <taxon>Metazoa</taxon>
        <taxon>Spiralia</taxon>
        <taxon>Gnathifera</taxon>
        <taxon>Rotifera</taxon>
        <taxon>Eurotatoria</taxon>
        <taxon>Bdelloidea</taxon>
        <taxon>Philodinida</taxon>
        <taxon>Philodinidae</taxon>
        <taxon>Rotaria</taxon>
    </lineage>
</organism>
<feature type="non-terminal residue" evidence="1">
    <location>
        <position position="1"/>
    </location>
</feature>
<reference evidence="1" key="1">
    <citation type="submission" date="2021-02" db="EMBL/GenBank/DDBJ databases">
        <authorList>
            <person name="Nowell W R."/>
        </authorList>
    </citation>
    <scope>NUCLEOTIDE SEQUENCE</scope>
</reference>
<sequence>MLRRNYFHVCLNAVSGNISEANEPTLINLERIAIDQLGSIGSFYNAYEDNINGRLNTTIKPQICKSSQQIVCKLTKGRAAECQNLL</sequence>
<dbReference type="Proteomes" id="UP000676336">
    <property type="component" value="Unassembled WGS sequence"/>
</dbReference>